<evidence type="ECO:0000313" key="4">
    <source>
        <dbReference type="Proteomes" id="UP001249851"/>
    </source>
</evidence>
<dbReference type="PANTHER" id="PTHR46791">
    <property type="entry name" value="EXPRESSED PROTEIN"/>
    <property type="match status" value="1"/>
</dbReference>
<gene>
    <name evidence="3" type="ORF">P5673_030425</name>
</gene>
<dbReference type="Pfam" id="PF24764">
    <property type="entry name" value="rva_4"/>
    <property type="match status" value="1"/>
</dbReference>
<reference evidence="3" key="1">
    <citation type="journal article" date="2023" name="G3 (Bethesda)">
        <title>Whole genome assembly and annotation of the endangered Caribbean coral Acropora cervicornis.</title>
        <authorList>
            <person name="Selwyn J.D."/>
            <person name="Vollmer S.V."/>
        </authorList>
    </citation>
    <scope>NUCLEOTIDE SEQUENCE</scope>
    <source>
        <strain evidence="3">K2</strain>
    </source>
</reference>
<evidence type="ECO:0000259" key="2">
    <source>
        <dbReference type="Pfam" id="PF24764"/>
    </source>
</evidence>
<sequence>MRWYALSWVEIAKALGVSISTIWRRRVYFNLERRRHRGRRMLNATELKELISEKKERSMDAGIIMIEGDLAARNLYASRSAISEALISVDPVGANLRWKDLTPRVIYSVPSPNSLWHLDGNHKLIRWRLVVHGGIDGYSRVDNNRASTVANLFVAATGEFCWPSRVRTDKGVENAEVKRLVLLRRGEGHGSMLQGSSVHNQRIERLWRDMRKMVTEYFRRLFYFSENNALLDATSEIDLAALHFVFMPRINNSLEKFKASWNNHKLSTENQKTPNQLYILGMLRLFGSNYTAVRDFFEENTVPYDYGVSEPEMADPEGEGNVTSVKPLSQDGNHGISLYLRARDIINLHSNNN</sequence>
<dbReference type="PANTHER" id="PTHR46791:SF5">
    <property type="entry name" value="CLR5 DOMAIN-CONTAINING PROTEIN-RELATED"/>
    <property type="match status" value="1"/>
</dbReference>
<reference evidence="3" key="2">
    <citation type="journal article" date="2023" name="Science">
        <title>Genomic signatures of disease resistance in endangered staghorn corals.</title>
        <authorList>
            <person name="Vollmer S.V."/>
            <person name="Selwyn J.D."/>
            <person name="Despard B.A."/>
            <person name="Roesel C.L."/>
        </authorList>
    </citation>
    <scope>NUCLEOTIDE SEQUENCE</scope>
    <source>
        <strain evidence="3">K2</strain>
    </source>
</reference>
<feature type="region of interest" description="Disordered" evidence="1">
    <location>
        <begin position="307"/>
        <end position="329"/>
    </location>
</feature>
<dbReference type="Proteomes" id="UP001249851">
    <property type="component" value="Unassembled WGS sequence"/>
</dbReference>
<name>A0AAD9PUB2_ACRCE</name>
<evidence type="ECO:0000313" key="3">
    <source>
        <dbReference type="EMBL" id="KAK2549203.1"/>
    </source>
</evidence>
<evidence type="ECO:0000256" key="1">
    <source>
        <dbReference type="SAM" id="MobiDB-lite"/>
    </source>
</evidence>
<organism evidence="3 4">
    <name type="scientific">Acropora cervicornis</name>
    <name type="common">Staghorn coral</name>
    <dbReference type="NCBI Taxonomy" id="6130"/>
    <lineage>
        <taxon>Eukaryota</taxon>
        <taxon>Metazoa</taxon>
        <taxon>Cnidaria</taxon>
        <taxon>Anthozoa</taxon>
        <taxon>Hexacorallia</taxon>
        <taxon>Scleractinia</taxon>
        <taxon>Astrocoeniina</taxon>
        <taxon>Acroporidae</taxon>
        <taxon>Acropora</taxon>
    </lineage>
</organism>
<feature type="domain" description="Integrase core" evidence="2">
    <location>
        <begin position="106"/>
        <end position="292"/>
    </location>
</feature>
<protein>
    <recommendedName>
        <fullName evidence="2">Integrase core domain-containing protein</fullName>
    </recommendedName>
</protein>
<dbReference type="AlphaFoldDB" id="A0AAD9PUB2"/>
<dbReference type="InterPro" id="IPR058913">
    <property type="entry name" value="Integrase_dom_put"/>
</dbReference>
<accession>A0AAD9PUB2</accession>
<comment type="caution">
    <text evidence="3">The sequence shown here is derived from an EMBL/GenBank/DDBJ whole genome shotgun (WGS) entry which is preliminary data.</text>
</comment>
<keyword evidence="4" id="KW-1185">Reference proteome</keyword>
<dbReference type="EMBL" id="JARQWQ010000130">
    <property type="protein sequence ID" value="KAK2549203.1"/>
    <property type="molecule type" value="Genomic_DNA"/>
</dbReference>
<proteinExistence type="predicted"/>